<reference evidence="1 2" key="1">
    <citation type="submission" date="2022-10" db="EMBL/GenBank/DDBJ databases">
        <title>Comparative genomics and taxonomic characterization of three novel marine species of genus Reichenbachiella exhibiting antioxidant and polysaccharide degradation activities.</title>
        <authorList>
            <person name="Muhammad N."/>
            <person name="Lee Y.-J."/>
            <person name="Ko J."/>
            <person name="Kim S.-G."/>
        </authorList>
    </citation>
    <scope>NUCLEOTIDE SEQUENCE [LARGE SCALE GENOMIC DNA]</scope>
    <source>
        <strain evidence="1 2">ABR2-5</strain>
    </source>
</reference>
<evidence type="ECO:0008006" key="3">
    <source>
        <dbReference type="Google" id="ProtNLM"/>
    </source>
</evidence>
<dbReference type="RefSeq" id="WP_264138552.1">
    <property type="nucleotide sequence ID" value="NZ_JAOYOD010000001.1"/>
</dbReference>
<evidence type="ECO:0000313" key="1">
    <source>
        <dbReference type="EMBL" id="MCV9387732.1"/>
    </source>
</evidence>
<comment type="caution">
    <text evidence="1">The sequence shown here is derived from an EMBL/GenBank/DDBJ whole genome shotgun (WGS) entry which is preliminary data.</text>
</comment>
<keyword evidence="2" id="KW-1185">Reference proteome</keyword>
<sequence>MDIQSEKLRLIEQLTQLQDENLIKQIKVLLNETKNIVGTTSEGKSINQSDLIQRAKASNKAIEAGKITSIDDLEKETKDWLL</sequence>
<proteinExistence type="predicted"/>
<protein>
    <recommendedName>
        <fullName evidence="3">Addiction module component</fullName>
    </recommendedName>
</protein>
<accession>A0ABT3CVK9</accession>
<name>A0ABT3CVK9_9BACT</name>
<dbReference type="EMBL" id="JAOYOD010000001">
    <property type="protein sequence ID" value="MCV9387732.1"/>
    <property type="molecule type" value="Genomic_DNA"/>
</dbReference>
<gene>
    <name evidence="1" type="ORF">N7U62_13705</name>
</gene>
<dbReference type="Proteomes" id="UP001300692">
    <property type="component" value="Unassembled WGS sequence"/>
</dbReference>
<evidence type="ECO:0000313" key="2">
    <source>
        <dbReference type="Proteomes" id="UP001300692"/>
    </source>
</evidence>
<organism evidence="1 2">
    <name type="scientific">Reichenbachiella ulvae</name>
    <dbReference type="NCBI Taxonomy" id="2980104"/>
    <lineage>
        <taxon>Bacteria</taxon>
        <taxon>Pseudomonadati</taxon>
        <taxon>Bacteroidota</taxon>
        <taxon>Cytophagia</taxon>
        <taxon>Cytophagales</taxon>
        <taxon>Reichenbachiellaceae</taxon>
        <taxon>Reichenbachiella</taxon>
    </lineage>
</organism>